<evidence type="ECO:0008006" key="3">
    <source>
        <dbReference type="Google" id="ProtNLM"/>
    </source>
</evidence>
<proteinExistence type="predicted"/>
<accession>A0A1C0TX24</accession>
<dbReference type="InterPro" id="IPR021109">
    <property type="entry name" value="Peptidase_aspartic_dom_sf"/>
</dbReference>
<dbReference type="OrthoDB" id="185963at2"/>
<sequence length="135" mass="14678">MNKALLDFEVTETGHQIIEAKINGRLLRFILDTAAGASVLDRACLSDLGIEEKTNEECAQGLGTSDHEMGRIDIPGIELDGTLYEEPSFVSLNLDHVQVAGGEKGVHGLLGYPFFSKYKAVIDFGVNKIILTIND</sequence>
<dbReference type="Proteomes" id="UP000093366">
    <property type="component" value="Unassembled WGS sequence"/>
</dbReference>
<comment type="caution">
    <text evidence="1">The sequence shown here is derived from an EMBL/GenBank/DDBJ whole genome shotgun (WGS) entry which is preliminary data.</text>
</comment>
<dbReference type="SUPFAM" id="SSF50630">
    <property type="entry name" value="Acid proteases"/>
    <property type="match status" value="1"/>
</dbReference>
<gene>
    <name evidence="1" type="ORF">A7985_07875</name>
</gene>
<dbReference type="Pfam" id="PF13650">
    <property type="entry name" value="Asp_protease_2"/>
    <property type="match status" value="1"/>
</dbReference>
<dbReference type="AlphaFoldDB" id="A0A1C0TX24"/>
<dbReference type="RefSeq" id="WP_065789856.1">
    <property type="nucleotide sequence ID" value="NZ_JAGJED010000001.1"/>
</dbReference>
<reference evidence="2" key="1">
    <citation type="submission" date="2016-07" db="EMBL/GenBank/DDBJ databases">
        <authorList>
            <person name="Florea S."/>
            <person name="Webb J.S."/>
            <person name="Jaromczyk J."/>
            <person name="Schardl C.L."/>
        </authorList>
    </citation>
    <scope>NUCLEOTIDE SEQUENCE [LARGE SCALE GENOMIC DNA]</scope>
    <source>
        <strain evidence="2">IPB1</strain>
    </source>
</reference>
<evidence type="ECO:0000313" key="1">
    <source>
        <dbReference type="EMBL" id="OCQ23847.1"/>
    </source>
</evidence>
<name>A0A1C0TX24_9GAMM</name>
<evidence type="ECO:0000313" key="2">
    <source>
        <dbReference type="Proteomes" id="UP000093366"/>
    </source>
</evidence>
<protein>
    <recommendedName>
        <fullName evidence="3">Aspartyl protease</fullName>
    </recommendedName>
</protein>
<dbReference type="Gene3D" id="2.40.70.10">
    <property type="entry name" value="Acid Proteases"/>
    <property type="match status" value="1"/>
</dbReference>
<organism evidence="1 2">
    <name type="scientific">Pseudoalteromonas luteoviolacea</name>
    <dbReference type="NCBI Taxonomy" id="43657"/>
    <lineage>
        <taxon>Bacteria</taxon>
        <taxon>Pseudomonadati</taxon>
        <taxon>Pseudomonadota</taxon>
        <taxon>Gammaproteobacteria</taxon>
        <taxon>Alteromonadales</taxon>
        <taxon>Pseudoalteromonadaceae</taxon>
        <taxon>Pseudoalteromonas</taxon>
    </lineage>
</organism>
<dbReference type="EMBL" id="MAUJ01000001">
    <property type="protein sequence ID" value="OCQ23847.1"/>
    <property type="molecule type" value="Genomic_DNA"/>
</dbReference>